<evidence type="ECO:0000313" key="3">
    <source>
        <dbReference type="Proteomes" id="UP000471640"/>
    </source>
</evidence>
<feature type="domain" description="ApeI dehydratase-like" evidence="1">
    <location>
        <begin position="13"/>
        <end position="105"/>
    </location>
</feature>
<dbReference type="GO" id="GO:0016829">
    <property type="term" value="F:lyase activity"/>
    <property type="evidence" value="ECO:0007669"/>
    <property type="project" value="UniProtKB-KW"/>
</dbReference>
<dbReference type="SUPFAM" id="SSF54637">
    <property type="entry name" value="Thioesterase/thiol ester dehydrase-isomerase"/>
    <property type="match status" value="1"/>
</dbReference>
<proteinExistence type="predicted"/>
<dbReference type="EMBL" id="JAAIJR010000035">
    <property type="protein sequence ID" value="NEX20749.1"/>
    <property type="molecule type" value="Genomic_DNA"/>
</dbReference>
<evidence type="ECO:0000259" key="1">
    <source>
        <dbReference type="Pfam" id="PF22818"/>
    </source>
</evidence>
<protein>
    <recommendedName>
        <fullName evidence="1">ApeI dehydratase-like domain-containing protein</fullName>
    </recommendedName>
</protein>
<dbReference type="Pfam" id="PF22818">
    <property type="entry name" value="ApeI-like"/>
    <property type="match status" value="1"/>
</dbReference>
<evidence type="ECO:0000313" key="2">
    <source>
        <dbReference type="EMBL" id="NEX20749.1"/>
    </source>
</evidence>
<keyword evidence="3" id="KW-1185">Reference proteome</keyword>
<reference evidence="3" key="1">
    <citation type="journal article" date="2020" name="Microbiol. Resour. Announc.">
        <title>Draft Genome Sequences of Thiorhodococcus mannitoliphagus and Thiorhodococcus minor, Purple Sulfur Photosynthetic Bacteria in the Gammaproteobacterial Family Chromatiaceae.</title>
        <authorList>
            <person name="Aviles F.A."/>
            <person name="Meyer T.E."/>
            <person name="Kyndt J.A."/>
        </authorList>
    </citation>
    <scope>NUCLEOTIDE SEQUENCE [LARGE SCALE GENOMIC DNA]</scope>
    <source>
        <strain evidence="3">DSM 18266</strain>
    </source>
</reference>
<dbReference type="AlphaFoldDB" id="A0A6P1DSE6"/>
<dbReference type="Gene3D" id="3.10.129.10">
    <property type="entry name" value="Hotdog Thioesterase"/>
    <property type="match status" value="1"/>
</dbReference>
<organism evidence="2 3">
    <name type="scientific">Thiorhodococcus mannitoliphagus</name>
    <dbReference type="NCBI Taxonomy" id="329406"/>
    <lineage>
        <taxon>Bacteria</taxon>
        <taxon>Pseudomonadati</taxon>
        <taxon>Pseudomonadota</taxon>
        <taxon>Gammaproteobacteria</taxon>
        <taxon>Chromatiales</taxon>
        <taxon>Chromatiaceae</taxon>
        <taxon>Thiorhodococcus</taxon>
    </lineage>
</organism>
<accession>A0A6P1DSE6</accession>
<dbReference type="RefSeq" id="WP_164653857.1">
    <property type="nucleotide sequence ID" value="NZ_JAAIJR010000035.1"/>
</dbReference>
<dbReference type="InterPro" id="IPR054545">
    <property type="entry name" value="ApeI-like"/>
</dbReference>
<comment type="caution">
    <text evidence="2">The sequence shown here is derived from an EMBL/GenBank/DDBJ whole genome shotgun (WGS) entry which is preliminary data.</text>
</comment>
<reference evidence="2 3" key="2">
    <citation type="submission" date="2020-02" db="EMBL/GenBank/DDBJ databases">
        <title>Genome sequences of Thiorhodococcus mannitoliphagus and Thiorhodococcus minor, purple sulfur photosynthetic bacteria in the gammaproteobacterial family, Chromatiaceae.</title>
        <authorList>
            <person name="Aviles F.A."/>
            <person name="Meyer T.E."/>
            <person name="Kyndt J.A."/>
        </authorList>
    </citation>
    <scope>NUCLEOTIDE SEQUENCE [LARGE SCALE GENOMIC DNA]</scope>
    <source>
        <strain evidence="2 3">DSM 18266</strain>
    </source>
</reference>
<dbReference type="Proteomes" id="UP000471640">
    <property type="component" value="Unassembled WGS sequence"/>
</dbReference>
<sequence length="114" mass="12904">MWFLHLNLEKPAPDEIRAGVVVNGDSPWFDGHFPDSPILPGIAQLKMVADVVGQAQKKALWINRLHRVKFRRIVKPGELLEIHVMGTGNQYSFRITHNAEDVCSGMMSLDDKQQ</sequence>
<name>A0A6P1DSE6_9GAMM</name>
<dbReference type="InterPro" id="IPR029069">
    <property type="entry name" value="HotDog_dom_sf"/>
</dbReference>
<gene>
    <name evidence="2" type="ORF">G3480_10575</name>
</gene>